<dbReference type="InterPro" id="IPR017926">
    <property type="entry name" value="GATASE"/>
</dbReference>
<name>A0A2R8B7J1_9RHOB</name>
<organism evidence="2 3">
    <name type="scientific">Albidovulum aquaemixtae</name>
    <dbReference type="NCBI Taxonomy" id="1542388"/>
    <lineage>
        <taxon>Bacteria</taxon>
        <taxon>Pseudomonadati</taxon>
        <taxon>Pseudomonadota</taxon>
        <taxon>Alphaproteobacteria</taxon>
        <taxon>Rhodobacterales</taxon>
        <taxon>Paracoccaceae</taxon>
        <taxon>Albidovulum</taxon>
    </lineage>
</organism>
<keyword evidence="2" id="KW-0436">Ligase</keyword>
<dbReference type="Proteomes" id="UP000244924">
    <property type="component" value="Unassembled WGS sequence"/>
</dbReference>
<dbReference type="PANTHER" id="PTHR42695:SF5">
    <property type="entry name" value="GLUTAMINE AMIDOTRANSFERASE YLR126C-RELATED"/>
    <property type="match status" value="1"/>
</dbReference>
<accession>A0A2R8B7J1</accession>
<dbReference type="InterPro" id="IPR044992">
    <property type="entry name" value="ChyE-like"/>
</dbReference>
<feature type="domain" description="Glutamine amidotransferase" evidence="1">
    <location>
        <begin position="52"/>
        <end position="215"/>
    </location>
</feature>
<evidence type="ECO:0000313" key="3">
    <source>
        <dbReference type="Proteomes" id="UP000244924"/>
    </source>
</evidence>
<dbReference type="AlphaFoldDB" id="A0A2R8B7J1"/>
<dbReference type="NCBIfam" id="NF005743">
    <property type="entry name" value="PRK07567.1"/>
    <property type="match status" value="1"/>
</dbReference>
<dbReference type="PROSITE" id="PS51273">
    <property type="entry name" value="GATASE_TYPE_1"/>
    <property type="match status" value="1"/>
</dbReference>
<dbReference type="GO" id="GO:0005829">
    <property type="term" value="C:cytosol"/>
    <property type="evidence" value="ECO:0007669"/>
    <property type="project" value="TreeGrafter"/>
</dbReference>
<gene>
    <name evidence="2" type="primary">guaA_5</name>
    <name evidence="2" type="ORF">DEA8626_02100</name>
</gene>
<dbReference type="PANTHER" id="PTHR42695">
    <property type="entry name" value="GLUTAMINE AMIDOTRANSFERASE YLR126C-RELATED"/>
    <property type="match status" value="1"/>
</dbReference>
<keyword evidence="3" id="KW-1185">Reference proteome</keyword>
<dbReference type="OrthoDB" id="9794816at2"/>
<dbReference type="GO" id="GO:0003922">
    <property type="term" value="F:GMP synthase (glutamine-hydrolyzing) activity"/>
    <property type="evidence" value="ECO:0007669"/>
    <property type="project" value="UniProtKB-EC"/>
</dbReference>
<dbReference type="EMBL" id="OMOQ01000001">
    <property type="protein sequence ID" value="SPH18560.1"/>
    <property type="molecule type" value="Genomic_DNA"/>
</dbReference>
<dbReference type="Pfam" id="PF00117">
    <property type="entry name" value="GATase"/>
    <property type="match status" value="1"/>
</dbReference>
<evidence type="ECO:0000313" key="2">
    <source>
        <dbReference type="EMBL" id="SPH18560.1"/>
    </source>
</evidence>
<dbReference type="Gene3D" id="3.40.50.880">
    <property type="match status" value="1"/>
</dbReference>
<evidence type="ECO:0000259" key="1">
    <source>
        <dbReference type="Pfam" id="PF00117"/>
    </source>
</evidence>
<reference evidence="2 3" key="1">
    <citation type="submission" date="2018-03" db="EMBL/GenBank/DDBJ databases">
        <authorList>
            <person name="Keele B.F."/>
        </authorList>
    </citation>
    <scope>NUCLEOTIDE SEQUENCE [LARGE SCALE GENOMIC DNA]</scope>
    <source>
        <strain evidence="2 3">CECT 8626</strain>
    </source>
</reference>
<protein>
    <submittedName>
        <fullName evidence="2">GMP synthase [glutamine-hydrolyzing]</fullName>
        <ecNumber evidence="2">6.3.5.2</ecNumber>
    </submittedName>
</protein>
<sequence length="267" mass="28877">MVGGYRRGADADGVSEAATKPFLVLQLRPEAEAADDEFGAILRKGGLAPEEVVRIRLDKNSIPAGLRLDDYSGVIVGGGPGCVSDAPDEKSPVEIRIEEAVLGLMPEITERDFPFLGCCYGIGVLGHHLGGDVSKERYSEPVGTSPCTLTQEGGSDPLLEGVPDAFLAFVGHKEALQSLPEGAAHLVASGPCPYQMIRHGRNVYATQFHPEADSDGFELRIRIYRNKGYFPPEDAERLIALCRASDVHMPERILKNFVVRYRCAAEA</sequence>
<dbReference type="SUPFAM" id="SSF52317">
    <property type="entry name" value="Class I glutamine amidotransferase-like"/>
    <property type="match status" value="1"/>
</dbReference>
<dbReference type="EC" id="6.3.5.2" evidence="2"/>
<dbReference type="CDD" id="cd01741">
    <property type="entry name" value="GATase1_1"/>
    <property type="match status" value="1"/>
</dbReference>
<proteinExistence type="predicted"/>
<dbReference type="InterPro" id="IPR029062">
    <property type="entry name" value="Class_I_gatase-like"/>
</dbReference>